<keyword evidence="5 6" id="KW-0249">Electron transport</keyword>
<dbReference type="PIRSF" id="PIRSF006091">
    <property type="entry name" value="E_trnsport_RnfG"/>
    <property type="match status" value="1"/>
</dbReference>
<dbReference type="InterPro" id="IPR010209">
    <property type="entry name" value="Ion_transpt_RnfG/RsxG"/>
</dbReference>
<comment type="caution">
    <text evidence="9">The sequence shown here is derived from an EMBL/GenBank/DDBJ whole genome shotgun (WGS) entry which is preliminary data.</text>
</comment>
<evidence type="ECO:0000256" key="1">
    <source>
        <dbReference type="ARBA" id="ARBA00022448"/>
    </source>
</evidence>
<reference evidence="9 10" key="1">
    <citation type="submission" date="2019-08" db="EMBL/GenBank/DDBJ databases">
        <title>In-depth cultivation of the pig gut microbiome towards novel bacterial diversity and tailored functional studies.</title>
        <authorList>
            <person name="Wylensek D."/>
            <person name="Hitch T.C.A."/>
            <person name="Clavel T."/>
        </authorList>
    </citation>
    <scope>NUCLEOTIDE SEQUENCE [LARGE SCALE GENOMIC DNA]</scope>
    <source>
        <strain evidence="9 10">68-1-5</strain>
    </source>
</reference>
<dbReference type="HAMAP" id="MF_00479">
    <property type="entry name" value="RsxG_RnfG"/>
    <property type="match status" value="1"/>
</dbReference>
<evidence type="ECO:0000256" key="5">
    <source>
        <dbReference type="ARBA" id="ARBA00022982"/>
    </source>
</evidence>
<protein>
    <recommendedName>
        <fullName evidence="6">Ion-translocating oxidoreductase complex subunit G</fullName>
        <ecNumber evidence="6">7.-.-.-</ecNumber>
    </recommendedName>
    <alternativeName>
        <fullName evidence="6">Rnf electron transport complex subunit G</fullName>
    </alternativeName>
</protein>
<feature type="domain" description="FMN-binding" evidence="8">
    <location>
        <begin position="100"/>
        <end position="188"/>
    </location>
</feature>
<keyword evidence="1 6" id="KW-0813">Transport</keyword>
<comment type="cofactor">
    <cofactor evidence="6">
        <name>FMN</name>
        <dbReference type="ChEBI" id="CHEBI:58210"/>
    </cofactor>
</comment>
<dbReference type="EC" id="7.-.-.-" evidence="6"/>
<keyword evidence="6 7" id="KW-0812">Transmembrane</keyword>
<evidence type="ECO:0000256" key="6">
    <source>
        <dbReference type="HAMAP-Rule" id="MF_00479"/>
    </source>
</evidence>
<comment type="subunit">
    <text evidence="6">The complex is composed of six subunits: RnfA, RnfB, RnfC, RnfD, RnfE and RnfG.</text>
</comment>
<evidence type="ECO:0000313" key="10">
    <source>
        <dbReference type="Proteomes" id="UP000434409"/>
    </source>
</evidence>
<dbReference type="NCBIfam" id="TIGR01947">
    <property type="entry name" value="rnfG"/>
    <property type="match status" value="1"/>
</dbReference>
<keyword evidence="3 6" id="KW-0285">Flavoprotein</keyword>
<dbReference type="EMBL" id="VULY01000018">
    <property type="protein sequence ID" value="MSR93019.1"/>
    <property type="molecule type" value="Genomic_DNA"/>
</dbReference>
<feature type="modified residue" description="FMN phosphoryl threonine" evidence="6">
    <location>
        <position position="171"/>
    </location>
</feature>
<keyword evidence="2 6" id="KW-0597">Phosphoprotein</keyword>
<dbReference type="AlphaFoldDB" id="A0A6N7UXT5"/>
<dbReference type="GO" id="GO:0009055">
    <property type="term" value="F:electron transfer activity"/>
    <property type="evidence" value="ECO:0007669"/>
    <property type="project" value="InterPro"/>
</dbReference>
<evidence type="ECO:0000313" key="9">
    <source>
        <dbReference type="EMBL" id="MSR93019.1"/>
    </source>
</evidence>
<keyword evidence="6" id="KW-1003">Cell membrane</keyword>
<keyword evidence="6" id="KW-1278">Translocase</keyword>
<dbReference type="SMART" id="SM00900">
    <property type="entry name" value="FMN_bind"/>
    <property type="match status" value="1"/>
</dbReference>
<dbReference type="Proteomes" id="UP000434409">
    <property type="component" value="Unassembled WGS sequence"/>
</dbReference>
<dbReference type="Gene3D" id="3.90.1010.20">
    <property type="match status" value="1"/>
</dbReference>
<accession>A0A6N7UXT5</accession>
<keyword evidence="10" id="KW-1185">Reference proteome</keyword>
<evidence type="ECO:0000259" key="8">
    <source>
        <dbReference type="SMART" id="SM00900"/>
    </source>
</evidence>
<dbReference type="PANTHER" id="PTHR36118">
    <property type="entry name" value="ION-TRANSLOCATING OXIDOREDUCTASE COMPLEX SUBUNIT G"/>
    <property type="match status" value="1"/>
</dbReference>
<dbReference type="Pfam" id="PF04205">
    <property type="entry name" value="FMN_bind"/>
    <property type="match status" value="1"/>
</dbReference>
<dbReference type="InterPro" id="IPR007329">
    <property type="entry name" value="FMN-bd"/>
</dbReference>
<dbReference type="GO" id="GO:0005886">
    <property type="term" value="C:plasma membrane"/>
    <property type="evidence" value="ECO:0007669"/>
    <property type="project" value="UniProtKB-SubCell"/>
</dbReference>
<evidence type="ECO:0000256" key="2">
    <source>
        <dbReference type="ARBA" id="ARBA00022553"/>
    </source>
</evidence>
<evidence type="ECO:0000256" key="7">
    <source>
        <dbReference type="SAM" id="Phobius"/>
    </source>
</evidence>
<name>A0A6N7UXT5_9FIRM</name>
<keyword evidence="6 7" id="KW-1133">Transmembrane helix</keyword>
<comment type="subcellular location">
    <subcellularLocation>
        <location evidence="6">Cell membrane</location>
        <topology evidence="6">Single-pass membrane protein</topology>
    </subcellularLocation>
</comment>
<dbReference type="PANTHER" id="PTHR36118:SF1">
    <property type="entry name" value="ION-TRANSLOCATING OXIDOREDUCTASE COMPLEX SUBUNIT G"/>
    <property type="match status" value="1"/>
</dbReference>
<proteinExistence type="inferred from homology"/>
<evidence type="ECO:0000256" key="4">
    <source>
        <dbReference type="ARBA" id="ARBA00022643"/>
    </source>
</evidence>
<sequence>MNKIIKNTIILMLITLVAGILLGFVYKITQQPIQTAQEKAKKEAWKQVFPEADMSEFKSEPVDTEVSEAAAKELGIKAEVGEVCVVGDKGYIVTVTDKEGYGGDIKITVGITTDGTVNGISILSISETAGLGMKAKEPAFYEQYKGKQTEKFVVSKDGGDGEPIDALSGATITSRAVTGAVNEALAYYQNVFGR</sequence>
<keyword evidence="6 7" id="KW-0472">Membrane</keyword>
<evidence type="ECO:0000256" key="3">
    <source>
        <dbReference type="ARBA" id="ARBA00022630"/>
    </source>
</evidence>
<comment type="function">
    <text evidence="6">Part of a membrane-bound complex that couples electron transfer with translocation of ions across the membrane.</text>
</comment>
<organism evidence="9 10">
    <name type="scientific">Suipraeoptans intestinalis</name>
    <dbReference type="NCBI Taxonomy" id="2606628"/>
    <lineage>
        <taxon>Bacteria</taxon>
        <taxon>Bacillati</taxon>
        <taxon>Bacillota</taxon>
        <taxon>Clostridia</taxon>
        <taxon>Lachnospirales</taxon>
        <taxon>Lachnospiraceae</taxon>
        <taxon>Suipraeoptans</taxon>
    </lineage>
</organism>
<gene>
    <name evidence="6" type="primary">rnfG</name>
    <name evidence="9" type="ORF">FYJ34_01670</name>
</gene>
<feature type="transmembrane region" description="Helical" evidence="7">
    <location>
        <begin position="7"/>
        <end position="26"/>
    </location>
</feature>
<comment type="similarity">
    <text evidence="6">Belongs to the RnfG family.</text>
</comment>
<dbReference type="GO" id="GO:0010181">
    <property type="term" value="F:FMN binding"/>
    <property type="evidence" value="ECO:0007669"/>
    <property type="project" value="InterPro"/>
</dbReference>
<keyword evidence="4 6" id="KW-0288">FMN</keyword>
<dbReference type="GO" id="GO:0022900">
    <property type="term" value="P:electron transport chain"/>
    <property type="evidence" value="ECO:0007669"/>
    <property type="project" value="UniProtKB-UniRule"/>
</dbReference>
<dbReference type="RefSeq" id="WP_154475683.1">
    <property type="nucleotide sequence ID" value="NZ_VULY01000018.1"/>
</dbReference>